<protein>
    <submittedName>
        <fullName evidence="3">Nucleotide-binding universal stress protein, UspA family</fullName>
    </submittedName>
</protein>
<gene>
    <name evidence="3" type="ORF">SAMN06296241_2722</name>
</gene>
<evidence type="ECO:0000313" key="3">
    <source>
        <dbReference type="EMBL" id="SOC81150.1"/>
    </source>
</evidence>
<name>A0A285X750_9FLAO</name>
<dbReference type="Proteomes" id="UP000219193">
    <property type="component" value="Unassembled WGS sequence"/>
</dbReference>
<dbReference type="PANTHER" id="PTHR46268">
    <property type="entry name" value="STRESS RESPONSE PROTEIN NHAX"/>
    <property type="match status" value="1"/>
</dbReference>
<dbReference type="PRINTS" id="PR01438">
    <property type="entry name" value="UNVRSLSTRESS"/>
</dbReference>
<organism evidence="3 4">
    <name type="scientific">Salinimicrobium sediminis</name>
    <dbReference type="NCBI Taxonomy" id="1343891"/>
    <lineage>
        <taxon>Bacteria</taxon>
        <taxon>Pseudomonadati</taxon>
        <taxon>Bacteroidota</taxon>
        <taxon>Flavobacteriia</taxon>
        <taxon>Flavobacteriales</taxon>
        <taxon>Flavobacteriaceae</taxon>
        <taxon>Salinimicrobium</taxon>
    </lineage>
</organism>
<evidence type="ECO:0000259" key="2">
    <source>
        <dbReference type="Pfam" id="PF00582"/>
    </source>
</evidence>
<dbReference type="RefSeq" id="WP_097056924.1">
    <property type="nucleotide sequence ID" value="NZ_OCMF01000004.1"/>
</dbReference>
<dbReference type="AlphaFoldDB" id="A0A285X750"/>
<evidence type="ECO:0000256" key="1">
    <source>
        <dbReference type="ARBA" id="ARBA00008791"/>
    </source>
</evidence>
<feature type="domain" description="UspA" evidence="2">
    <location>
        <begin position="1"/>
        <end position="146"/>
    </location>
</feature>
<dbReference type="Gene3D" id="3.40.50.620">
    <property type="entry name" value="HUPs"/>
    <property type="match status" value="2"/>
</dbReference>
<keyword evidence="4" id="KW-1185">Reference proteome</keyword>
<reference evidence="4" key="1">
    <citation type="submission" date="2017-09" db="EMBL/GenBank/DDBJ databases">
        <authorList>
            <person name="Varghese N."/>
            <person name="Submissions S."/>
        </authorList>
    </citation>
    <scope>NUCLEOTIDE SEQUENCE [LARGE SCALE GENOMIC DNA]</scope>
    <source>
        <strain evidence="4">CGMCC 1.12641</strain>
    </source>
</reference>
<dbReference type="OrthoDB" id="9788959at2"/>
<comment type="similarity">
    <text evidence="1">Belongs to the universal stress protein A family.</text>
</comment>
<evidence type="ECO:0000313" key="4">
    <source>
        <dbReference type="Proteomes" id="UP000219193"/>
    </source>
</evidence>
<accession>A0A285X750</accession>
<sequence>MKKILLPTDFSANALNAICYAMELFAGEECLFFLLNTYTPVLYDNEYLTYSSTQPTLTEIYRNKSQQGLERVRRRILRKYKNENHHFELVSSFNLLSDELKEIVKEKKIDLVVMGTKGATGAEEILFGTHTVHAIKKTRCPLLAIPAHFEYRPPKNILFPTDYETEIPGVLKIMRNIVDTHNSAINVLHVYSELNLTESQAGRKKALVRAFKDNKLNFFSITDKTVTRAIYDFTEENEVDMLVMVNNKHSFFENLLFRPVVNEIGFNVKVPFLVIPSNKKS</sequence>
<dbReference type="SUPFAM" id="SSF52402">
    <property type="entry name" value="Adenine nucleotide alpha hydrolases-like"/>
    <property type="match status" value="2"/>
</dbReference>
<proteinExistence type="inferred from homology"/>
<dbReference type="InterPro" id="IPR006015">
    <property type="entry name" value="Universal_stress_UspA"/>
</dbReference>
<dbReference type="InterPro" id="IPR006016">
    <property type="entry name" value="UspA"/>
</dbReference>
<dbReference type="CDD" id="cd00293">
    <property type="entry name" value="USP-like"/>
    <property type="match status" value="1"/>
</dbReference>
<dbReference type="Pfam" id="PF00582">
    <property type="entry name" value="Usp"/>
    <property type="match status" value="1"/>
</dbReference>
<dbReference type="PANTHER" id="PTHR46268:SF6">
    <property type="entry name" value="UNIVERSAL STRESS PROTEIN UP12"/>
    <property type="match status" value="1"/>
</dbReference>
<dbReference type="EMBL" id="OCMF01000004">
    <property type="protein sequence ID" value="SOC81150.1"/>
    <property type="molecule type" value="Genomic_DNA"/>
</dbReference>
<dbReference type="InterPro" id="IPR014729">
    <property type="entry name" value="Rossmann-like_a/b/a_fold"/>
</dbReference>